<proteinExistence type="predicted"/>
<dbReference type="InterPro" id="IPR038475">
    <property type="entry name" value="RecG_C_sf"/>
</dbReference>
<dbReference type="PATRIC" id="fig|883067.3.peg.526"/>
<gene>
    <name evidence="2" type="ORF">HMPREF9237_00519</name>
</gene>
<protein>
    <recommendedName>
        <fullName evidence="1">Schlafen AlbA-2 domain-containing protein</fullName>
    </recommendedName>
</protein>
<dbReference type="eggNOG" id="COG2865">
    <property type="taxonomic scope" value="Bacteria"/>
</dbReference>
<organism evidence="2 3">
    <name type="scientific">Actinotignum schaalii FB123-CNA-2</name>
    <dbReference type="NCBI Taxonomy" id="883067"/>
    <lineage>
        <taxon>Bacteria</taxon>
        <taxon>Bacillati</taxon>
        <taxon>Actinomycetota</taxon>
        <taxon>Actinomycetes</taxon>
        <taxon>Actinomycetales</taxon>
        <taxon>Actinomycetaceae</taxon>
        <taxon>Actinotignum</taxon>
    </lineage>
</organism>
<keyword evidence="3" id="KW-1185">Reference proteome</keyword>
<feature type="domain" description="Schlafen AlbA-2" evidence="1">
    <location>
        <begin position="38"/>
        <end position="137"/>
    </location>
</feature>
<name>S2VMD7_9ACTO</name>
<dbReference type="InterPro" id="IPR036390">
    <property type="entry name" value="WH_DNA-bd_sf"/>
</dbReference>
<dbReference type="InterPro" id="IPR036388">
    <property type="entry name" value="WH-like_DNA-bd_sf"/>
</dbReference>
<dbReference type="EMBL" id="AGWM01000004">
    <property type="protein sequence ID" value="EPD27956.1"/>
    <property type="molecule type" value="Genomic_DNA"/>
</dbReference>
<sequence length="543" mass="58862">MSKLESEEELLALLARLRLHCGDDTFYKVKAAQGGLPEDLGKTICAFANMPEGGFIVLGVSEPNFDVIGVTRPADIEAGVVSVAQNAVVPAPSVTTRTLAVNGKSVVVAQVHPLAVMHKPATFQGSPYLRQADGDYVMPATEQRMLEVAKLTDREIDSPDAQVVADTNVRDLKADLVEKYIRACRREVRPLSESTDEEVLRNTRVAREGQLTLAGLYGLGTFPQGACPALTVTAAVRYSGTRATVRTSDLKRFNGPVPELFDAVMDWIRQNLTSYQAYLPSGDLRSIPELPLNAIREAVANALVHRDLGPDTLLEKSIDIRLEPRKLVISSPGGLKSLTVSQLLSEELTRVQVNQHLYRIATYMTDADRNNIIKGEGGGIQTMLREVKRYGLPAPTIIDTGVKVTVVFPRPQYVDDINVDAVLGSPTRISPFVDPGPVPAEVLLQENTSKEVASPTASGPLLASRDTDSWLRGLSRNAPAIVETLRDRKGALSTGELALLTGLSVAQIRYALKPLQEEGVIQRDGGQGVKTTTYTLCEPSTHM</sequence>
<accession>S2VMD7</accession>
<evidence type="ECO:0000313" key="3">
    <source>
        <dbReference type="Proteomes" id="UP000014393"/>
    </source>
</evidence>
<dbReference type="SUPFAM" id="SSF46785">
    <property type="entry name" value="Winged helix' DNA-binding domain"/>
    <property type="match status" value="1"/>
</dbReference>
<dbReference type="Pfam" id="PF04326">
    <property type="entry name" value="SLFN_AlbA_2"/>
    <property type="match status" value="1"/>
</dbReference>
<dbReference type="PANTHER" id="PTHR30595:SF6">
    <property type="entry name" value="SCHLAFEN ALBA-2 DOMAIN-CONTAINING PROTEIN"/>
    <property type="match status" value="1"/>
</dbReference>
<dbReference type="InterPro" id="IPR007421">
    <property type="entry name" value="Schlafen_AlbA_2_dom"/>
</dbReference>
<dbReference type="Gene3D" id="1.10.10.10">
    <property type="entry name" value="Winged helix-like DNA-binding domain superfamily/Winged helix DNA-binding domain"/>
    <property type="match status" value="1"/>
</dbReference>
<evidence type="ECO:0000313" key="2">
    <source>
        <dbReference type="EMBL" id="EPD27956.1"/>
    </source>
</evidence>
<dbReference type="HOGENOM" id="CLU_024970_6_0_11"/>
<comment type="caution">
    <text evidence="2">The sequence shown here is derived from an EMBL/GenBank/DDBJ whole genome shotgun (WGS) entry which is preliminary data.</text>
</comment>
<dbReference type="AlphaFoldDB" id="S2VMD7"/>
<dbReference type="Pfam" id="PF13749">
    <property type="entry name" value="HATPase_c_4"/>
    <property type="match status" value="1"/>
</dbReference>
<dbReference type="RefSeq" id="WP_016442158.1">
    <property type="nucleotide sequence ID" value="NZ_KE150262.1"/>
</dbReference>
<dbReference type="Proteomes" id="UP000014393">
    <property type="component" value="Unassembled WGS sequence"/>
</dbReference>
<evidence type="ECO:0000259" key="1">
    <source>
        <dbReference type="Pfam" id="PF04326"/>
    </source>
</evidence>
<reference evidence="2 3" key="1">
    <citation type="submission" date="2013-05" db="EMBL/GenBank/DDBJ databases">
        <title>The Genome Sequence of Actinobaculum schaalii FB123-CNA2.</title>
        <authorList>
            <consortium name="The Broad Institute Genomics Platform"/>
            <person name="Earl A."/>
            <person name="Ward D."/>
            <person name="Feldgarden M."/>
            <person name="Gevers D."/>
            <person name="Saerens B."/>
            <person name="Vaneechoutte M."/>
            <person name="Walker B."/>
            <person name="Young S."/>
            <person name="Zeng Q."/>
            <person name="Gargeya S."/>
            <person name="Fitzgerald M."/>
            <person name="Haas B."/>
            <person name="Abouelleil A."/>
            <person name="Allen A.W."/>
            <person name="Alvarado L."/>
            <person name="Arachchi H.M."/>
            <person name="Berlin A.M."/>
            <person name="Chapman S.B."/>
            <person name="Gainer-Dewar J."/>
            <person name="Goldberg J."/>
            <person name="Griggs A."/>
            <person name="Gujja S."/>
            <person name="Hansen M."/>
            <person name="Howarth C."/>
            <person name="Imamovic A."/>
            <person name="Ireland A."/>
            <person name="Larimer J."/>
            <person name="McCowan C."/>
            <person name="Murphy C."/>
            <person name="Pearson M."/>
            <person name="Poon T.W."/>
            <person name="Priest M."/>
            <person name="Roberts A."/>
            <person name="Saif S."/>
            <person name="Shea T."/>
            <person name="Sisk P."/>
            <person name="Sykes S."/>
            <person name="Wortman J."/>
            <person name="Nusbaum C."/>
            <person name="Birren B."/>
        </authorList>
    </citation>
    <scope>NUCLEOTIDE SEQUENCE [LARGE SCALE GENOMIC DNA]</scope>
    <source>
        <strain evidence="2 3">FB123-CNA-2</strain>
    </source>
</reference>
<dbReference type="Gene3D" id="3.30.950.30">
    <property type="entry name" value="Schlafen, AAA domain"/>
    <property type="match status" value="1"/>
</dbReference>
<dbReference type="Gene3D" id="3.30.565.60">
    <property type="match status" value="1"/>
</dbReference>
<dbReference type="PANTHER" id="PTHR30595">
    <property type="entry name" value="GLPR-RELATED TRANSCRIPTIONAL REPRESSOR"/>
    <property type="match status" value="1"/>
</dbReference>
<dbReference type="InterPro" id="IPR038461">
    <property type="entry name" value="Schlafen_AlbA_2_dom_sf"/>
</dbReference>